<evidence type="ECO:0000313" key="1">
    <source>
        <dbReference type="EMBL" id="MTF38987.1"/>
    </source>
</evidence>
<name>A0A844GR81_9CHRO</name>
<dbReference type="RefSeq" id="WP_155083780.1">
    <property type="nucleotide sequence ID" value="NZ_WMIA01000009.1"/>
</dbReference>
<sequence length="189" mass="22582">MNKNDLVIKIKKCFSTIPYPKNQKIIYKQEYASFSLEAIKVLQGFQNKHWKQVSWKDILTAGSYALTVLTLEGFNFYLPAYMISMLQHFDQLVEDILVESLIDRLIPPKNMFSLNREWPEWDLWRKEKFEGLQKLTYEQKKCVRLFLECMDEEHNEEFFDKDYDFGEIEPSNYILPSPALALELYWGKV</sequence>
<gene>
    <name evidence="1" type="ORF">GGC33_08605</name>
</gene>
<reference evidence="1 2" key="1">
    <citation type="submission" date="2019-11" db="EMBL/GenBank/DDBJ databases">
        <title>Isolation of a new High Light Tolerant Cyanobacteria.</title>
        <authorList>
            <person name="Dobson Z."/>
            <person name="Vaughn N."/>
            <person name="Vaughn M."/>
            <person name="Fromme P."/>
            <person name="Mazor Y."/>
        </authorList>
    </citation>
    <scope>NUCLEOTIDE SEQUENCE [LARGE SCALE GENOMIC DNA]</scope>
    <source>
        <strain evidence="1 2">0216</strain>
    </source>
</reference>
<proteinExistence type="predicted"/>
<comment type="caution">
    <text evidence="1">The sequence shown here is derived from an EMBL/GenBank/DDBJ whole genome shotgun (WGS) entry which is preliminary data.</text>
</comment>
<dbReference type="EMBL" id="WMIA01000009">
    <property type="protein sequence ID" value="MTF38987.1"/>
    <property type="molecule type" value="Genomic_DNA"/>
</dbReference>
<evidence type="ECO:0000313" key="2">
    <source>
        <dbReference type="Proteomes" id="UP000437131"/>
    </source>
</evidence>
<protein>
    <submittedName>
        <fullName evidence="1">Uncharacterized protein</fullName>
    </submittedName>
</protein>
<organism evidence="1 2">
    <name type="scientific">Cyanobacterium aponinum 0216</name>
    <dbReference type="NCBI Taxonomy" id="2676140"/>
    <lineage>
        <taxon>Bacteria</taxon>
        <taxon>Bacillati</taxon>
        <taxon>Cyanobacteriota</taxon>
        <taxon>Cyanophyceae</taxon>
        <taxon>Oscillatoriophycideae</taxon>
        <taxon>Chroococcales</taxon>
        <taxon>Geminocystaceae</taxon>
        <taxon>Cyanobacterium</taxon>
    </lineage>
</organism>
<accession>A0A844GR81</accession>
<dbReference type="InterPro" id="IPR046560">
    <property type="entry name" value="DUF6714"/>
</dbReference>
<dbReference type="Proteomes" id="UP000437131">
    <property type="component" value="Unassembled WGS sequence"/>
</dbReference>
<dbReference type="Pfam" id="PF20461">
    <property type="entry name" value="DUF6714"/>
    <property type="match status" value="1"/>
</dbReference>
<dbReference type="AlphaFoldDB" id="A0A844GR81"/>